<evidence type="ECO:0000313" key="3">
    <source>
        <dbReference type="Proteomes" id="UP000692954"/>
    </source>
</evidence>
<sequence length="247" mass="29622">MMMLNWFWSQIFSLKKIVCGLILFQKQFWAELDNKQFIYNGEYNVNGMKVGRWDIKSNTTGEYKQIAGGSYDQEGNQKKIGMWIELDEEFDYLKQVTQKGEYNMNEMKVGRWDILYCNSREQEYQQMQILIIIFKIHSGGGSYDQEGNQKKIRNWTELDEEFRSLKQITYKGEYNMNGMKVGRWDIMFMDDYEKIFQKMQKLYNYQIYLVAVDHMIKMEIRKSLESGQNCLKGFIVILKPFILENII</sequence>
<evidence type="ECO:0000313" key="2">
    <source>
        <dbReference type="EMBL" id="CAD8096154.1"/>
    </source>
</evidence>
<organism evidence="2 3">
    <name type="scientific">Paramecium sonneborni</name>
    <dbReference type="NCBI Taxonomy" id="65129"/>
    <lineage>
        <taxon>Eukaryota</taxon>
        <taxon>Sar</taxon>
        <taxon>Alveolata</taxon>
        <taxon>Ciliophora</taxon>
        <taxon>Intramacronucleata</taxon>
        <taxon>Oligohymenophorea</taxon>
        <taxon>Peniculida</taxon>
        <taxon>Parameciidae</taxon>
        <taxon>Paramecium</taxon>
    </lineage>
</organism>
<feature type="signal peptide" evidence="1">
    <location>
        <begin position="1"/>
        <end position="20"/>
    </location>
</feature>
<gene>
    <name evidence="2" type="ORF">PSON_ATCC_30995.1.T0660012</name>
</gene>
<dbReference type="Proteomes" id="UP000692954">
    <property type="component" value="Unassembled WGS sequence"/>
</dbReference>
<evidence type="ECO:0000256" key="1">
    <source>
        <dbReference type="SAM" id="SignalP"/>
    </source>
</evidence>
<dbReference type="PANTHER" id="PTHR33706">
    <property type="entry name" value="MORN VARIANT REPEAT PROTEIN"/>
    <property type="match status" value="1"/>
</dbReference>
<dbReference type="AlphaFoldDB" id="A0A8S1P2I3"/>
<name>A0A8S1P2I3_9CILI</name>
<reference evidence="2" key="1">
    <citation type="submission" date="2021-01" db="EMBL/GenBank/DDBJ databases">
        <authorList>
            <consortium name="Genoscope - CEA"/>
            <person name="William W."/>
        </authorList>
    </citation>
    <scope>NUCLEOTIDE SEQUENCE</scope>
</reference>
<accession>A0A8S1P2I3</accession>
<keyword evidence="3" id="KW-1185">Reference proteome</keyword>
<dbReference type="PANTHER" id="PTHR33706:SF1">
    <property type="entry name" value="TPR REPEAT PROTEIN"/>
    <property type="match status" value="1"/>
</dbReference>
<feature type="chain" id="PRO_5035760874" evidence="1">
    <location>
        <begin position="21"/>
        <end position="247"/>
    </location>
</feature>
<dbReference type="EMBL" id="CAJJDN010000066">
    <property type="protein sequence ID" value="CAD8096154.1"/>
    <property type="molecule type" value="Genomic_DNA"/>
</dbReference>
<dbReference type="OrthoDB" id="320641at2759"/>
<proteinExistence type="predicted"/>
<keyword evidence="1" id="KW-0732">Signal</keyword>
<protein>
    <submittedName>
        <fullName evidence="2">Uncharacterized protein</fullName>
    </submittedName>
</protein>
<comment type="caution">
    <text evidence="2">The sequence shown here is derived from an EMBL/GenBank/DDBJ whole genome shotgun (WGS) entry which is preliminary data.</text>
</comment>